<proteinExistence type="predicted"/>
<name>A0AC61TSP6_9CAUD</name>
<protein>
    <submittedName>
        <fullName evidence="1">2OG-Fe(II) oxygenase superfamily protein</fullName>
    </submittedName>
</protein>
<gene>
    <name evidence="1" type="ORF">SSZBM1_146</name>
</gene>
<keyword evidence="2" id="KW-1185">Reference proteome</keyword>
<reference evidence="1" key="1">
    <citation type="submission" date="2021-11" db="EMBL/GenBank/DDBJ databases">
        <authorList>
            <person name="Rong C."/>
            <person name="Yang Y."/>
            <person name="Li S."/>
            <person name="Zhou K."/>
            <person name="Xu Y."/>
            <person name="Zhang R."/>
            <person name="Zhang Y."/>
        </authorList>
    </citation>
    <scope>NUCLEOTIDE SEQUENCE</scope>
</reference>
<dbReference type="Proteomes" id="UP000829362">
    <property type="component" value="Segment"/>
</dbReference>
<evidence type="ECO:0000313" key="2">
    <source>
        <dbReference type="Proteomes" id="UP000829362"/>
    </source>
</evidence>
<evidence type="ECO:0000313" key="1">
    <source>
        <dbReference type="EMBL" id="UNH61263.1"/>
    </source>
</evidence>
<dbReference type="EMBL" id="OL473597">
    <property type="protein sequence ID" value="UNH61263.1"/>
    <property type="molecule type" value="Genomic_DNA"/>
</dbReference>
<sequence length="187" mass="21952">MDLNNFVKVYDNALDTNVCRNILDLSKKETLQRVSNKGYPQFSTFNITVAAEEKQSPSWLKVQNQLVMAIKSYSEQYMKELDCSDFWPAENSLEQIRFIKYECEENDRFDKHVDVLNHESARRFLAIYFYLNDVELGGETDFPNLDMQVKPKEGRCLIYPPSWMFPHSGKAPQSNDKNIIVTYLHYL</sequence>
<accession>A0AC61TSP6</accession>
<organism evidence="1 2">
    <name type="scientific">Synechococcus phage S-SZBM1</name>
    <dbReference type="NCBI Taxonomy" id="2926475"/>
    <lineage>
        <taxon>Viruses</taxon>
        <taxon>Duplodnaviria</taxon>
        <taxon>Heunggongvirae</taxon>
        <taxon>Uroviricota</taxon>
        <taxon>Caudoviricetes</taxon>
        <taxon>Pantevenvirales</taxon>
        <taxon>Kyanoviridae</taxon>
        <taxon>Shenzhenivirus</taxon>
        <taxon>Shenzhenivirus sszbm1</taxon>
    </lineage>
</organism>